<proteinExistence type="predicted"/>
<keyword evidence="2" id="KW-1185">Reference proteome</keyword>
<comment type="caution">
    <text evidence="1">The sequence shown here is derived from an EMBL/GenBank/DDBJ whole genome shotgun (WGS) entry which is preliminary data.</text>
</comment>
<reference evidence="1" key="1">
    <citation type="submission" date="2022-07" db="EMBL/GenBank/DDBJ databases">
        <title>Genome Sequence of Phlebia brevispora.</title>
        <authorList>
            <person name="Buettner E."/>
        </authorList>
    </citation>
    <scope>NUCLEOTIDE SEQUENCE</scope>
    <source>
        <strain evidence="1">MPL23</strain>
    </source>
</reference>
<sequence length="430" mass="49886">MADTHEEDLPTFEPLPWSIKQIRDAIPPHLFVRDTPKGLYYLARDLLLASLVWKAGTFIDPFFRSDDVRTMMSPGASHILRWFAWCLYWWFQGLIFTGLWVIGHECGHSAFSSHRSVNDSIGFVLHSLLWTPYFSWRISHHRHHRNHASMERDEVYVPKTRSDLGIPKAPAQDIDWEHYLGDTPVYTLYMLIRQQLLAFPAYLLWNVSGQKNYPRGTNHFLPNSILFTRDQAPLVMASNAGLIATAYLLRSASLRWGAAAVLKYYGIPWLLVTHWFIMITFLHHTDPELPHYRGKTWTFQRGAAATVDRNFLGWQGRFFLHDVAHFHVIHHFFPKMPFYHGPEATEYLKAFIGDHYHYSEKPVFQALWDSYNQCQFVEDEGEILFYKDRRGRAVRKPAAVSARATSCDALGEHDTRSLALDPTSPKDLVA</sequence>
<dbReference type="Proteomes" id="UP001148662">
    <property type="component" value="Unassembled WGS sequence"/>
</dbReference>
<evidence type="ECO:0000313" key="2">
    <source>
        <dbReference type="Proteomes" id="UP001148662"/>
    </source>
</evidence>
<name>A0ACC1SKF6_9APHY</name>
<evidence type="ECO:0000313" key="1">
    <source>
        <dbReference type="EMBL" id="KAJ3541587.1"/>
    </source>
</evidence>
<dbReference type="EMBL" id="JANHOG010001196">
    <property type="protein sequence ID" value="KAJ3541587.1"/>
    <property type="molecule type" value="Genomic_DNA"/>
</dbReference>
<accession>A0ACC1SKF6</accession>
<organism evidence="1 2">
    <name type="scientific">Phlebia brevispora</name>
    <dbReference type="NCBI Taxonomy" id="194682"/>
    <lineage>
        <taxon>Eukaryota</taxon>
        <taxon>Fungi</taxon>
        <taxon>Dikarya</taxon>
        <taxon>Basidiomycota</taxon>
        <taxon>Agaricomycotina</taxon>
        <taxon>Agaricomycetes</taxon>
        <taxon>Polyporales</taxon>
        <taxon>Meruliaceae</taxon>
        <taxon>Phlebia</taxon>
    </lineage>
</organism>
<gene>
    <name evidence="1" type="ORF">NM688_g6063</name>
</gene>
<protein>
    <submittedName>
        <fullName evidence="1">Uncharacterized protein</fullName>
    </submittedName>
</protein>